<dbReference type="SUPFAM" id="SSF55718">
    <property type="entry name" value="SCP-like"/>
    <property type="match status" value="1"/>
</dbReference>
<accession>A0AAU8K141</accession>
<name>A0AAU8K141_9ACTN</name>
<sequence length="250" mass="26928">MTEAEIAAGYLHAVAGSTDRLLASVARLAPEDVAGPSGLPGWTRGHVLAHLARNADSLVNLLDTARTGVEIPQYASAEAREQGIEDGAGRPLDVQLADVRESHERFAAAAALLPEEAWTVQLRHRKGYLFPAWQLPLKRWQEVEYHHVDLAAGHTPAEWPETFAAGEFATLAEHFRTVDGLPATLLFAEDAGLREQLGSTEGEPVAVEGPVRALTAWLSGRSDGDGLRVHQHGQEFADPRAALPKLPPMG</sequence>
<dbReference type="InterPro" id="IPR017517">
    <property type="entry name" value="Maleyloyr_isom"/>
</dbReference>
<dbReference type="Pfam" id="PF11716">
    <property type="entry name" value="MDMPI_N"/>
    <property type="match status" value="1"/>
</dbReference>
<evidence type="ECO:0000313" key="2">
    <source>
        <dbReference type="EMBL" id="XCM81778.1"/>
    </source>
</evidence>
<dbReference type="InterPro" id="IPR034660">
    <property type="entry name" value="DinB/YfiT-like"/>
</dbReference>
<dbReference type="InterPro" id="IPR036527">
    <property type="entry name" value="SCP2_sterol-bd_dom_sf"/>
</dbReference>
<reference evidence="2" key="1">
    <citation type="submission" date="2024-06" db="EMBL/GenBank/DDBJ databases">
        <title>The genome sequences of Kitasatospora sp. strain HUAS MG31.</title>
        <authorList>
            <person name="Mo P."/>
        </authorList>
    </citation>
    <scope>NUCLEOTIDE SEQUENCE</scope>
    <source>
        <strain evidence="2">HUAS MG31</strain>
    </source>
</reference>
<proteinExistence type="predicted"/>
<gene>
    <name evidence="2" type="ORF">ABWK59_24190</name>
</gene>
<evidence type="ECO:0000259" key="1">
    <source>
        <dbReference type="Pfam" id="PF11716"/>
    </source>
</evidence>
<feature type="domain" description="Mycothiol-dependent maleylpyruvate isomerase metal-binding" evidence="1">
    <location>
        <begin position="17"/>
        <end position="151"/>
    </location>
</feature>
<dbReference type="KEGG" id="kcm:ABWK59_24190"/>
<dbReference type="InterPro" id="IPR024344">
    <property type="entry name" value="MDMPI_metal-binding"/>
</dbReference>
<protein>
    <submittedName>
        <fullName evidence="2">Maleylpyruvate isomerase family mycothiol-dependent enzyme</fullName>
    </submittedName>
</protein>
<dbReference type="RefSeq" id="WP_354642705.1">
    <property type="nucleotide sequence ID" value="NZ_CP159872.1"/>
</dbReference>
<dbReference type="Gene3D" id="1.20.120.450">
    <property type="entry name" value="dinb family like domain"/>
    <property type="match status" value="1"/>
</dbReference>
<organism evidence="2">
    <name type="scientific">Kitasatospora camelliae</name>
    <dbReference type="NCBI Taxonomy" id="3156397"/>
    <lineage>
        <taxon>Bacteria</taxon>
        <taxon>Bacillati</taxon>
        <taxon>Actinomycetota</taxon>
        <taxon>Actinomycetes</taxon>
        <taxon>Kitasatosporales</taxon>
        <taxon>Streptomycetaceae</taxon>
        <taxon>Kitasatospora</taxon>
    </lineage>
</organism>
<dbReference type="GO" id="GO:0046872">
    <property type="term" value="F:metal ion binding"/>
    <property type="evidence" value="ECO:0007669"/>
    <property type="project" value="InterPro"/>
</dbReference>
<keyword evidence="2" id="KW-0413">Isomerase</keyword>
<dbReference type="SUPFAM" id="SSF109854">
    <property type="entry name" value="DinB/YfiT-like putative metalloenzymes"/>
    <property type="match status" value="1"/>
</dbReference>
<dbReference type="NCBIfam" id="TIGR03083">
    <property type="entry name" value="maleylpyruvate isomerase family mycothiol-dependent enzyme"/>
    <property type="match status" value="1"/>
</dbReference>
<dbReference type="GO" id="GO:0016853">
    <property type="term" value="F:isomerase activity"/>
    <property type="evidence" value="ECO:0007669"/>
    <property type="project" value="UniProtKB-KW"/>
</dbReference>
<dbReference type="AlphaFoldDB" id="A0AAU8K141"/>
<dbReference type="EMBL" id="CP159872">
    <property type="protein sequence ID" value="XCM81778.1"/>
    <property type="molecule type" value="Genomic_DNA"/>
</dbReference>